<comment type="similarity">
    <text evidence="1">Belongs to the LDH2/MDH2 oxidoreductase family.</text>
</comment>
<keyword evidence="2" id="KW-0560">Oxidoreductase</keyword>
<evidence type="ECO:0000313" key="4">
    <source>
        <dbReference type="Proteomes" id="UP000199236"/>
    </source>
</evidence>
<dbReference type="PANTHER" id="PTHR11091:SF0">
    <property type="entry name" value="MALATE DEHYDROGENASE"/>
    <property type="match status" value="1"/>
</dbReference>
<dbReference type="InterPro" id="IPR003767">
    <property type="entry name" value="Malate/L-lactate_DH-like"/>
</dbReference>
<organism evidence="3 4">
    <name type="scientific">Cohaesibacter marisflavi</name>
    <dbReference type="NCBI Taxonomy" id="655353"/>
    <lineage>
        <taxon>Bacteria</taxon>
        <taxon>Pseudomonadati</taxon>
        <taxon>Pseudomonadota</taxon>
        <taxon>Alphaproteobacteria</taxon>
        <taxon>Hyphomicrobiales</taxon>
        <taxon>Cohaesibacteraceae</taxon>
    </lineage>
</organism>
<evidence type="ECO:0000256" key="1">
    <source>
        <dbReference type="ARBA" id="ARBA00006056"/>
    </source>
</evidence>
<dbReference type="STRING" id="655353.SAMN04488056_11663"/>
<gene>
    <name evidence="3" type="ORF">SAMN04488056_11663</name>
</gene>
<dbReference type="InterPro" id="IPR043143">
    <property type="entry name" value="Mal/L-sulf/L-lact_DH-like_NADP"/>
</dbReference>
<dbReference type="PANTHER" id="PTHR11091">
    <property type="entry name" value="OXIDOREDUCTASE-RELATED"/>
    <property type="match status" value="1"/>
</dbReference>
<dbReference type="Proteomes" id="UP000199236">
    <property type="component" value="Unassembled WGS sequence"/>
</dbReference>
<dbReference type="GO" id="GO:0016491">
    <property type="term" value="F:oxidoreductase activity"/>
    <property type="evidence" value="ECO:0007669"/>
    <property type="project" value="UniProtKB-KW"/>
</dbReference>
<name>A0A1I5LB41_9HYPH</name>
<dbReference type="Gene3D" id="1.10.1530.10">
    <property type="match status" value="1"/>
</dbReference>
<keyword evidence="4" id="KW-1185">Reference proteome</keyword>
<proteinExistence type="inferred from homology"/>
<dbReference type="InterPro" id="IPR036111">
    <property type="entry name" value="Mal/L-sulfo/L-lacto_DH-like_sf"/>
</dbReference>
<dbReference type="InterPro" id="IPR043144">
    <property type="entry name" value="Mal/L-sulf/L-lact_DH-like_ah"/>
</dbReference>
<dbReference type="Pfam" id="PF02615">
    <property type="entry name" value="Ldh_2"/>
    <property type="match status" value="1"/>
</dbReference>
<evidence type="ECO:0000313" key="3">
    <source>
        <dbReference type="EMBL" id="SFO94448.1"/>
    </source>
</evidence>
<dbReference type="SUPFAM" id="SSF89733">
    <property type="entry name" value="L-sulfolactate dehydrogenase-like"/>
    <property type="match status" value="1"/>
</dbReference>
<dbReference type="RefSeq" id="WP_175528198.1">
    <property type="nucleotide sequence ID" value="NZ_FOVR01000016.1"/>
</dbReference>
<protein>
    <submittedName>
        <fullName evidence="3">L-lactate dehydrogenase</fullName>
    </submittedName>
</protein>
<evidence type="ECO:0000256" key="2">
    <source>
        <dbReference type="ARBA" id="ARBA00023002"/>
    </source>
</evidence>
<dbReference type="EMBL" id="FOVR01000016">
    <property type="protein sequence ID" value="SFO94448.1"/>
    <property type="molecule type" value="Genomic_DNA"/>
</dbReference>
<dbReference type="Gene3D" id="3.30.1370.60">
    <property type="entry name" value="Hypothetical oxidoreductase yiak, domain 2"/>
    <property type="match status" value="1"/>
</dbReference>
<dbReference type="AlphaFoldDB" id="A0A1I5LB41"/>
<sequence>MFDITRVYGVESLVTFAAEALEAVGLCASMSKTVASVLVEGDLLGHDTHGLALLPGYLASARDGGMALDGAPDILNERPVAALWDGRKLPGPWLITQGLQIAMEKAEYFGTFTLSIRNSHHTAGLVSYLKPVTDRGLIGLVMASDPTEQCVAPFGSCQPVLSTNPFAIGYPARGGAVMLDMSTSVTTNGMVKRLHNEKAQFAHDWLIDAEGNPSRDPAIRYARIPGAIMPLGGFDAGHKGTGLGMTVEALTHGLSGNGRHRNPQGWQNNVFIQVIDPAAFGGGDSFAMEAGFLGDAIRHSKAATANGPAPRVAGERAQALRADRLLQGIPLSEGILAGLAEWAETLGLQMPQNS</sequence>
<reference evidence="3 4" key="1">
    <citation type="submission" date="2016-10" db="EMBL/GenBank/DDBJ databases">
        <authorList>
            <person name="de Groot N.N."/>
        </authorList>
    </citation>
    <scope>NUCLEOTIDE SEQUENCE [LARGE SCALE GENOMIC DNA]</scope>
    <source>
        <strain evidence="3 4">CGMCC 1.9157</strain>
    </source>
</reference>
<accession>A0A1I5LB41</accession>